<reference evidence="2 3" key="1">
    <citation type="journal article" date="2019" name="Environ. Microbiol.">
        <title>Species interactions and distinct microbial communities in high Arctic permafrost affected cryosols are associated with the CH4 and CO2 gas fluxes.</title>
        <authorList>
            <person name="Altshuler I."/>
            <person name="Hamel J."/>
            <person name="Turney S."/>
            <person name="Magnuson E."/>
            <person name="Levesque R."/>
            <person name="Greer C."/>
            <person name="Whyte L.G."/>
        </authorList>
    </citation>
    <scope>NUCLEOTIDE SEQUENCE [LARGE SCALE GENOMIC DNA]</scope>
    <source>
        <strain evidence="2 3">42</strain>
    </source>
</reference>
<evidence type="ECO:0000313" key="2">
    <source>
        <dbReference type="EMBL" id="TPG32070.1"/>
    </source>
</evidence>
<protein>
    <submittedName>
        <fullName evidence="2">Uncharacterized protein</fullName>
    </submittedName>
</protein>
<dbReference type="Proteomes" id="UP000319700">
    <property type="component" value="Unassembled WGS sequence"/>
</dbReference>
<comment type="caution">
    <text evidence="2">The sequence shown here is derived from an EMBL/GenBank/DDBJ whole genome shotgun (WGS) entry which is preliminary data.</text>
</comment>
<accession>A0A502E6L5</accession>
<proteinExistence type="predicted"/>
<name>A0A502E6L5_9FLAO</name>
<evidence type="ECO:0000256" key="1">
    <source>
        <dbReference type="SAM" id="Phobius"/>
    </source>
</evidence>
<feature type="transmembrane region" description="Helical" evidence="1">
    <location>
        <begin position="35"/>
        <end position="57"/>
    </location>
</feature>
<keyword evidence="1" id="KW-0472">Membrane</keyword>
<keyword evidence="1" id="KW-1133">Transmembrane helix</keyword>
<sequence length="65" mass="7511">MKAKSSLGINFILFQRIKNKAKIIWTNNANLMKKVIVNSISRLIKLLVIFSTLNFLVKTQKCQFV</sequence>
<dbReference type="AlphaFoldDB" id="A0A502E6L5"/>
<keyword evidence="1" id="KW-0812">Transmembrane</keyword>
<organism evidence="2 3">
    <name type="scientific">Flavobacterium pectinovorum</name>
    <dbReference type="NCBI Taxonomy" id="29533"/>
    <lineage>
        <taxon>Bacteria</taxon>
        <taxon>Pseudomonadati</taxon>
        <taxon>Bacteroidota</taxon>
        <taxon>Flavobacteriia</taxon>
        <taxon>Flavobacteriales</taxon>
        <taxon>Flavobacteriaceae</taxon>
        <taxon>Flavobacterium</taxon>
    </lineage>
</organism>
<dbReference type="EMBL" id="RCZH01000026">
    <property type="protein sequence ID" value="TPG32070.1"/>
    <property type="molecule type" value="Genomic_DNA"/>
</dbReference>
<evidence type="ECO:0000313" key="3">
    <source>
        <dbReference type="Proteomes" id="UP000319700"/>
    </source>
</evidence>
<keyword evidence="3" id="KW-1185">Reference proteome</keyword>
<gene>
    <name evidence="2" type="ORF">EAH81_25905</name>
</gene>